<accession>A0A433UV32</accession>
<protein>
    <recommendedName>
        <fullName evidence="3">TIGR04255 family protein</fullName>
    </recommendedName>
</protein>
<evidence type="ECO:0000313" key="1">
    <source>
        <dbReference type="EMBL" id="RUS97689.1"/>
    </source>
</evidence>
<gene>
    <name evidence="1" type="ORF">DSM107003_15640</name>
</gene>
<dbReference type="EMBL" id="RSCM01000004">
    <property type="protein sequence ID" value="RUS97689.1"/>
    <property type="molecule type" value="Genomic_DNA"/>
</dbReference>
<dbReference type="Proteomes" id="UP000276103">
    <property type="component" value="Unassembled WGS sequence"/>
</dbReference>
<evidence type="ECO:0000313" key="2">
    <source>
        <dbReference type="Proteomes" id="UP000276103"/>
    </source>
</evidence>
<dbReference type="OrthoDB" id="570991at2"/>
<reference evidence="1 2" key="1">
    <citation type="journal article" date="2019" name="Genome Biol. Evol.">
        <title>Day and night: Metabolic profiles and evolutionary relationships of six axenic non-marine cyanobacteria.</title>
        <authorList>
            <person name="Will S.E."/>
            <person name="Henke P."/>
            <person name="Boedeker C."/>
            <person name="Huang S."/>
            <person name="Brinkmann H."/>
            <person name="Rohde M."/>
            <person name="Jarek M."/>
            <person name="Friedl T."/>
            <person name="Seufert S."/>
            <person name="Schumacher M."/>
            <person name="Overmann J."/>
            <person name="Neumann-Schaal M."/>
            <person name="Petersen J."/>
        </authorList>
    </citation>
    <scope>NUCLEOTIDE SEQUENCE [LARGE SCALE GENOMIC DNA]</scope>
    <source>
        <strain evidence="1 2">SAG 1403-4b</strain>
    </source>
</reference>
<dbReference type="RefSeq" id="WP_127053415.1">
    <property type="nucleotide sequence ID" value="NZ_RSCM01000004.1"/>
</dbReference>
<evidence type="ECO:0008006" key="3">
    <source>
        <dbReference type="Google" id="ProtNLM"/>
    </source>
</evidence>
<keyword evidence="2" id="KW-1185">Reference proteome</keyword>
<proteinExistence type="predicted"/>
<sequence length="239" mass="26238">MSKNFEIQELAIVIIAKNLNPTVLTPDFLKYTGVIPADWELAKQPAYTNGVVQIFFTNGLGIVAQPNSVTLLESIGTKPAAEVLVPKITLNLIDKLSQVEYQTVGINPRGFTTFDSEADAYQYMSGKLLAAGSWQQFGEGKVNATLQLTYPLKRGTLNLGISQVNVQFPDKQAAAILFSGNFNYPLAGNTPAEKIQDLQQIVQNWQDSLNTFQQLLVEKFLPSTEAPRSISVFPPMGKN</sequence>
<name>A0A433UV32_ANAVA</name>
<dbReference type="AlphaFoldDB" id="A0A433UV32"/>
<organism evidence="1 2">
    <name type="scientific">Trichormus variabilis SAG 1403-4b</name>
    <dbReference type="NCBI Taxonomy" id="447716"/>
    <lineage>
        <taxon>Bacteria</taxon>
        <taxon>Bacillati</taxon>
        <taxon>Cyanobacteriota</taxon>
        <taxon>Cyanophyceae</taxon>
        <taxon>Nostocales</taxon>
        <taxon>Nostocaceae</taxon>
        <taxon>Trichormus</taxon>
    </lineage>
</organism>
<comment type="caution">
    <text evidence="1">The sequence shown here is derived from an EMBL/GenBank/DDBJ whole genome shotgun (WGS) entry which is preliminary data.</text>
</comment>